<proteinExistence type="predicted"/>
<evidence type="ECO:0000313" key="2">
    <source>
        <dbReference type="Proteomes" id="UP001617213"/>
    </source>
</evidence>
<dbReference type="EMBL" id="JBIUWZ010000005">
    <property type="protein sequence ID" value="MFJ2677495.1"/>
    <property type="molecule type" value="Genomic_DNA"/>
</dbReference>
<comment type="caution">
    <text evidence="1">The sequence shown here is derived from an EMBL/GenBank/DDBJ whole genome shotgun (WGS) entry which is preliminary data.</text>
</comment>
<protein>
    <submittedName>
        <fullName evidence="1">Uncharacterized protein</fullName>
    </submittedName>
</protein>
<keyword evidence="2" id="KW-1185">Reference proteome</keyword>
<sequence length="159" mass="18010">MIQSPRLLRFKQDDVLDIPEGSRSLIDEGVYSISDTQYCLADVINENGQDTLRVLSFYWAASQGAFRRACFREVESDDMALGYPPEVLIPERAGATYSQIKQALTAMGDVMEHASYRIMSDGAFIHKSLESASVVYHFRSLDSLDDELPYAIVWKCRRT</sequence>
<dbReference type="Proteomes" id="UP001617213">
    <property type="component" value="Unassembled WGS sequence"/>
</dbReference>
<name>A0ABW8DV61_9PSED</name>
<gene>
    <name evidence="1" type="ORF">ACIOWJ_05250</name>
</gene>
<dbReference type="RefSeq" id="WP_260368179.1">
    <property type="nucleotide sequence ID" value="NZ_JAOAQN010000021.1"/>
</dbReference>
<accession>A0ABW8DV61</accession>
<reference evidence="1 2" key="1">
    <citation type="submission" date="2024-10" db="EMBL/GenBank/DDBJ databases">
        <title>The Natural Products Discovery Center: Release of the First 8490 Sequenced Strains for Exploring Actinobacteria Biosynthetic Diversity.</title>
        <authorList>
            <person name="Kalkreuter E."/>
            <person name="Kautsar S.A."/>
            <person name="Yang D."/>
            <person name="Bader C.D."/>
            <person name="Teijaro C.N."/>
            <person name="Fluegel L."/>
            <person name="Davis C.M."/>
            <person name="Simpson J.R."/>
            <person name="Lauterbach L."/>
            <person name="Steele A.D."/>
            <person name="Gui C."/>
            <person name="Meng S."/>
            <person name="Li G."/>
            <person name="Viehrig K."/>
            <person name="Ye F."/>
            <person name="Su P."/>
            <person name="Kiefer A.F."/>
            <person name="Nichols A."/>
            <person name="Cepeda A.J."/>
            <person name="Yan W."/>
            <person name="Fan B."/>
            <person name="Jiang Y."/>
            <person name="Adhikari A."/>
            <person name="Zheng C.-J."/>
            <person name="Schuster L."/>
            <person name="Cowan T.M."/>
            <person name="Smanski M.J."/>
            <person name="Chevrette M.G."/>
            <person name="De Carvalho L.P.S."/>
            <person name="Shen B."/>
        </authorList>
    </citation>
    <scope>NUCLEOTIDE SEQUENCE [LARGE SCALE GENOMIC DNA]</scope>
    <source>
        <strain evidence="1 2">NPDC087581</strain>
    </source>
</reference>
<evidence type="ECO:0000313" key="1">
    <source>
        <dbReference type="EMBL" id="MFJ2677495.1"/>
    </source>
</evidence>
<organism evidence="1 2">
    <name type="scientific">Pseudomonas sivasensis</name>
    <dbReference type="NCBI Taxonomy" id="1880678"/>
    <lineage>
        <taxon>Bacteria</taxon>
        <taxon>Pseudomonadati</taxon>
        <taxon>Pseudomonadota</taxon>
        <taxon>Gammaproteobacteria</taxon>
        <taxon>Pseudomonadales</taxon>
        <taxon>Pseudomonadaceae</taxon>
        <taxon>Pseudomonas</taxon>
    </lineage>
</organism>